<dbReference type="EMBL" id="AWUE01014536">
    <property type="protein sequence ID" value="OMP03217.1"/>
    <property type="molecule type" value="Genomic_DNA"/>
</dbReference>
<dbReference type="Proteomes" id="UP000187203">
    <property type="component" value="Unassembled WGS sequence"/>
</dbReference>
<accession>A0A1R3K7Z4</accession>
<comment type="caution">
    <text evidence="1">The sequence shown here is derived from an EMBL/GenBank/DDBJ whole genome shotgun (WGS) entry which is preliminary data.</text>
</comment>
<name>A0A1R3K7Z4_9ROSI</name>
<keyword evidence="2" id="KW-1185">Reference proteome</keyword>
<evidence type="ECO:0000313" key="2">
    <source>
        <dbReference type="Proteomes" id="UP000187203"/>
    </source>
</evidence>
<evidence type="ECO:0000313" key="1">
    <source>
        <dbReference type="EMBL" id="OMP03217.1"/>
    </source>
</evidence>
<organism evidence="1 2">
    <name type="scientific">Corchorus olitorius</name>
    <dbReference type="NCBI Taxonomy" id="93759"/>
    <lineage>
        <taxon>Eukaryota</taxon>
        <taxon>Viridiplantae</taxon>
        <taxon>Streptophyta</taxon>
        <taxon>Embryophyta</taxon>
        <taxon>Tracheophyta</taxon>
        <taxon>Spermatophyta</taxon>
        <taxon>Magnoliopsida</taxon>
        <taxon>eudicotyledons</taxon>
        <taxon>Gunneridae</taxon>
        <taxon>Pentapetalae</taxon>
        <taxon>rosids</taxon>
        <taxon>malvids</taxon>
        <taxon>Malvales</taxon>
        <taxon>Malvaceae</taxon>
        <taxon>Grewioideae</taxon>
        <taxon>Apeibeae</taxon>
        <taxon>Corchorus</taxon>
    </lineage>
</organism>
<gene>
    <name evidence="1" type="ORF">COLO4_10569</name>
</gene>
<dbReference type="AlphaFoldDB" id="A0A1R3K7Z4"/>
<sequence>MGTSVLLSPPPCVEDLLVQDYEGPPFVRT</sequence>
<reference evidence="2" key="1">
    <citation type="submission" date="2013-09" db="EMBL/GenBank/DDBJ databases">
        <title>Corchorus olitorius genome sequencing.</title>
        <authorList>
            <person name="Alam M."/>
            <person name="Haque M.S."/>
            <person name="Islam M.S."/>
            <person name="Emdad E.M."/>
            <person name="Islam M.M."/>
            <person name="Ahmed B."/>
            <person name="Halim A."/>
            <person name="Hossen Q.M.M."/>
            <person name="Hossain M.Z."/>
            <person name="Ahmed R."/>
            <person name="Khan M.M."/>
            <person name="Islam R."/>
            <person name="Rashid M.M."/>
            <person name="Khan S.A."/>
            <person name="Rahman M.S."/>
            <person name="Alam M."/>
            <person name="Yahiya A.S."/>
            <person name="Khan M.S."/>
            <person name="Azam M.S."/>
            <person name="Haque T."/>
            <person name="Lashkar M.Z.H."/>
            <person name="Akhand A.I."/>
            <person name="Morshed G."/>
            <person name="Roy S."/>
            <person name="Uddin K.S."/>
            <person name="Rabeya T."/>
            <person name="Hossain A.S."/>
            <person name="Chowdhury A."/>
            <person name="Snigdha A.R."/>
            <person name="Mortoza M.S."/>
            <person name="Matin S.A."/>
            <person name="Hoque S.M.E."/>
            <person name="Islam M.K."/>
            <person name="Roy D.K."/>
            <person name="Haider R."/>
            <person name="Moosa M.M."/>
            <person name="Elias S.M."/>
            <person name="Hasan A.M."/>
            <person name="Jahan S."/>
            <person name="Shafiuddin M."/>
            <person name="Mahmood N."/>
            <person name="Shommy N.S."/>
        </authorList>
    </citation>
    <scope>NUCLEOTIDE SEQUENCE [LARGE SCALE GENOMIC DNA]</scope>
    <source>
        <strain evidence="2">cv. O-4</strain>
    </source>
</reference>
<proteinExistence type="predicted"/>
<protein>
    <submittedName>
        <fullName evidence="1">Uncharacterized protein</fullName>
    </submittedName>
</protein>